<dbReference type="Pfam" id="PF00483">
    <property type="entry name" value="NTP_transferase"/>
    <property type="match status" value="1"/>
</dbReference>
<dbReference type="Proteomes" id="UP000480684">
    <property type="component" value="Unassembled WGS sequence"/>
</dbReference>
<dbReference type="RefSeq" id="WP_163673595.1">
    <property type="nucleotide sequence ID" value="NZ_JAAIYP010000001.1"/>
</dbReference>
<dbReference type="EMBL" id="JAAIYP010000001">
    <property type="protein sequence ID" value="NFV78560.1"/>
    <property type="molecule type" value="Genomic_DNA"/>
</dbReference>
<reference evidence="3 4" key="1">
    <citation type="submission" date="2020-02" db="EMBL/GenBank/DDBJ databases">
        <authorList>
            <person name="Dziuba M."/>
            <person name="Kuznetsov B."/>
            <person name="Mardanov A."/>
            <person name="Ravin N."/>
            <person name="Grouzdev D."/>
        </authorList>
    </citation>
    <scope>NUCLEOTIDE SEQUENCE [LARGE SCALE GENOMIC DNA]</scope>
    <source>
        <strain evidence="3 4">SpK</strain>
    </source>
</reference>
<evidence type="ECO:0000313" key="4">
    <source>
        <dbReference type="Proteomes" id="UP000480684"/>
    </source>
</evidence>
<dbReference type="InterPro" id="IPR000644">
    <property type="entry name" value="CBS_dom"/>
</dbReference>
<dbReference type="Pfam" id="PF00571">
    <property type="entry name" value="CBS"/>
    <property type="match status" value="2"/>
</dbReference>
<sequence>MNRHLTPAELDSLRLAPDVSILQAIESLTRCARKIMLITGADYRLLGIVTDYDIRKAILDHVPLDRPVSEIMNPHPVILGQYASDSDIVGRMRHTNCVQLPLVDGDGRVVDVRFMDDFVHLQVDNPDNMVVIMAGGLGTRLRPMTERIPKPLLTVGGRPLLFILLDQILTEGFERVFISLNYKSDMIIKAVSEVSSYRDRVDFLMEGDTMLGTAGSLSLLPERPAAPFVVINGDLLTNVSLKDMLQFHCSEGNKLTMAVRHEHHKVAYGVVDLDGTRVTGMREKPVFSYYFNTGIYVVDPDVLDTVPSEKMWNMTDMVEDALARDDRVGAFPVHEFWIDIGTPDQYERAQTEYENNFR</sequence>
<accession>A0A7C9QR44</accession>
<keyword evidence="4" id="KW-1185">Reference proteome</keyword>
<protein>
    <submittedName>
        <fullName evidence="3">NTP transferase domain-containing protein</fullName>
    </submittedName>
</protein>
<dbReference type="PANTHER" id="PTHR22572">
    <property type="entry name" value="SUGAR-1-PHOSPHATE GUANYL TRANSFERASE"/>
    <property type="match status" value="1"/>
</dbReference>
<comment type="caution">
    <text evidence="3">The sequence shown here is derived from an EMBL/GenBank/DDBJ whole genome shotgun (WGS) entry which is preliminary data.</text>
</comment>
<gene>
    <name evidence="3" type="ORF">G4223_00320</name>
</gene>
<evidence type="ECO:0000259" key="1">
    <source>
        <dbReference type="Pfam" id="PF00483"/>
    </source>
</evidence>
<dbReference type="CDD" id="cd06426">
    <property type="entry name" value="NTP_transferase_like_2"/>
    <property type="match status" value="1"/>
</dbReference>
<name>A0A7C9QR44_9PROT</name>
<keyword evidence="3" id="KW-0808">Transferase</keyword>
<dbReference type="SUPFAM" id="SSF53448">
    <property type="entry name" value="Nucleotide-diphospho-sugar transferases"/>
    <property type="match status" value="1"/>
</dbReference>
<dbReference type="InterPro" id="IPR005835">
    <property type="entry name" value="NTP_transferase_dom"/>
</dbReference>
<dbReference type="AlphaFoldDB" id="A0A7C9QR44"/>
<evidence type="ECO:0000259" key="2">
    <source>
        <dbReference type="Pfam" id="PF00571"/>
    </source>
</evidence>
<dbReference type="InterPro" id="IPR046342">
    <property type="entry name" value="CBS_dom_sf"/>
</dbReference>
<dbReference type="InterPro" id="IPR050486">
    <property type="entry name" value="Mannose-1P_guanyltransferase"/>
</dbReference>
<proteinExistence type="predicted"/>
<feature type="domain" description="Nucleotidyl transferase" evidence="1">
    <location>
        <begin position="130"/>
        <end position="355"/>
    </location>
</feature>
<feature type="domain" description="CBS" evidence="2">
    <location>
        <begin position="68"/>
        <end position="110"/>
    </location>
</feature>
<organism evidence="3 4">
    <name type="scientific">Magnetospirillum aberrantis SpK</name>
    <dbReference type="NCBI Taxonomy" id="908842"/>
    <lineage>
        <taxon>Bacteria</taxon>
        <taxon>Pseudomonadati</taxon>
        <taxon>Pseudomonadota</taxon>
        <taxon>Alphaproteobacteria</taxon>
        <taxon>Rhodospirillales</taxon>
        <taxon>Rhodospirillaceae</taxon>
        <taxon>Magnetospirillum</taxon>
    </lineage>
</organism>
<feature type="domain" description="CBS" evidence="2">
    <location>
        <begin position="15"/>
        <end position="59"/>
    </location>
</feature>
<dbReference type="Gene3D" id="3.10.580.10">
    <property type="entry name" value="CBS-domain"/>
    <property type="match status" value="1"/>
</dbReference>
<dbReference type="InterPro" id="IPR029044">
    <property type="entry name" value="Nucleotide-diphossugar_trans"/>
</dbReference>
<dbReference type="Gene3D" id="3.90.550.10">
    <property type="entry name" value="Spore Coat Polysaccharide Biosynthesis Protein SpsA, Chain A"/>
    <property type="match status" value="1"/>
</dbReference>
<evidence type="ECO:0000313" key="3">
    <source>
        <dbReference type="EMBL" id="NFV78560.1"/>
    </source>
</evidence>
<dbReference type="GO" id="GO:0016740">
    <property type="term" value="F:transferase activity"/>
    <property type="evidence" value="ECO:0007669"/>
    <property type="project" value="UniProtKB-KW"/>
</dbReference>